<dbReference type="EMBL" id="JAJFAZ020000006">
    <property type="protein sequence ID" value="KAI5322954.1"/>
    <property type="molecule type" value="Genomic_DNA"/>
</dbReference>
<accession>A0AAD4VEQ6</accession>
<dbReference type="AlphaFoldDB" id="A0AAD4VEQ6"/>
<sequence>MGEGILLAHVEGNAEWLNVLHTIVEDTFSEGARAWFRLKGLMVTALLTLETSDLLKENSHGQMKVAFALAEPGLDRGRYDRRSLADSAGYVQYPGHLGHASVDALHLLLEIPLRRRFLSGGIPMGGVVLGIEASIAGCGE</sequence>
<comment type="caution">
    <text evidence="1">The sequence shown here is derived from an EMBL/GenBank/DDBJ whole genome shotgun (WGS) entry which is preliminary data.</text>
</comment>
<protein>
    <submittedName>
        <fullName evidence="1">Uncharacterized protein</fullName>
    </submittedName>
</protein>
<name>A0AAD4VEQ6_PRUDU</name>
<dbReference type="Proteomes" id="UP001054821">
    <property type="component" value="Chromosome 6"/>
</dbReference>
<organism evidence="1 2">
    <name type="scientific">Prunus dulcis</name>
    <name type="common">Almond</name>
    <name type="synonym">Amygdalus dulcis</name>
    <dbReference type="NCBI Taxonomy" id="3755"/>
    <lineage>
        <taxon>Eukaryota</taxon>
        <taxon>Viridiplantae</taxon>
        <taxon>Streptophyta</taxon>
        <taxon>Embryophyta</taxon>
        <taxon>Tracheophyta</taxon>
        <taxon>Spermatophyta</taxon>
        <taxon>Magnoliopsida</taxon>
        <taxon>eudicotyledons</taxon>
        <taxon>Gunneridae</taxon>
        <taxon>Pentapetalae</taxon>
        <taxon>rosids</taxon>
        <taxon>fabids</taxon>
        <taxon>Rosales</taxon>
        <taxon>Rosaceae</taxon>
        <taxon>Amygdaloideae</taxon>
        <taxon>Amygdaleae</taxon>
        <taxon>Prunus</taxon>
    </lineage>
</organism>
<proteinExistence type="predicted"/>
<gene>
    <name evidence="1" type="ORF">L3X38_032026</name>
</gene>
<reference evidence="1 2" key="1">
    <citation type="journal article" date="2022" name="G3 (Bethesda)">
        <title>Whole-genome sequence and methylome profiling of the almond [Prunus dulcis (Mill.) D.A. Webb] cultivar 'Nonpareil'.</title>
        <authorList>
            <person name="D'Amico-Willman K.M."/>
            <person name="Ouma W.Z."/>
            <person name="Meulia T."/>
            <person name="Sideli G.M."/>
            <person name="Gradziel T.M."/>
            <person name="Fresnedo-Ramirez J."/>
        </authorList>
    </citation>
    <scope>NUCLEOTIDE SEQUENCE [LARGE SCALE GENOMIC DNA]</scope>
    <source>
        <strain evidence="1">Clone GOH B32 T37-40</strain>
    </source>
</reference>
<evidence type="ECO:0000313" key="1">
    <source>
        <dbReference type="EMBL" id="KAI5322954.1"/>
    </source>
</evidence>
<evidence type="ECO:0000313" key="2">
    <source>
        <dbReference type="Proteomes" id="UP001054821"/>
    </source>
</evidence>
<keyword evidence="2" id="KW-1185">Reference proteome</keyword>